<gene>
    <name evidence="2" type="ORF">EOJ36_10630</name>
</gene>
<dbReference type="Gene3D" id="3.40.50.1010">
    <property type="entry name" value="5'-nuclease"/>
    <property type="match status" value="1"/>
</dbReference>
<evidence type="ECO:0000259" key="1">
    <source>
        <dbReference type="Pfam" id="PF13470"/>
    </source>
</evidence>
<dbReference type="AlphaFoldDB" id="A0A437PMN6"/>
<name>A0A437PMN6_9BACT</name>
<protein>
    <submittedName>
        <fullName evidence="2">PIN domain-containing protein</fullName>
    </submittedName>
</protein>
<accession>A0A437PMN6</accession>
<proteinExistence type="predicted"/>
<evidence type="ECO:0000313" key="2">
    <source>
        <dbReference type="EMBL" id="RVU23525.1"/>
    </source>
</evidence>
<dbReference type="SUPFAM" id="SSF88723">
    <property type="entry name" value="PIN domain-like"/>
    <property type="match status" value="1"/>
</dbReference>
<dbReference type="OrthoDB" id="1148871at2"/>
<reference evidence="2 3" key="1">
    <citation type="submission" date="2019-01" db="EMBL/GenBank/DDBJ databases">
        <authorList>
            <person name="Chen W.-M."/>
        </authorList>
    </citation>
    <scope>NUCLEOTIDE SEQUENCE [LARGE SCALE GENOMIC DNA]</scope>
    <source>
        <strain evidence="2 3">FSY-15</strain>
    </source>
</reference>
<dbReference type="RefSeq" id="WP_127805173.1">
    <property type="nucleotide sequence ID" value="NZ_SACY01000005.1"/>
</dbReference>
<dbReference type="Proteomes" id="UP000282832">
    <property type="component" value="Unassembled WGS sequence"/>
</dbReference>
<dbReference type="Pfam" id="PF13470">
    <property type="entry name" value="PIN_3"/>
    <property type="match status" value="1"/>
</dbReference>
<dbReference type="InterPro" id="IPR002716">
    <property type="entry name" value="PIN_dom"/>
</dbReference>
<dbReference type="EMBL" id="SACY01000005">
    <property type="protein sequence ID" value="RVU23525.1"/>
    <property type="molecule type" value="Genomic_DNA"/>
</dbReference>
<feature type="domain" description="PIN" evidence="1">
    <location>
        <begin position="3"/>
        <end position="117"/>
    </location>
</feature>
<evidence type="ECO:0000313" key="3">
    <source>
        <dbReference type="Proteomes" id="UP000282832"/>
    </source>
</evidence>
<dbReference type="InterPro" id="IPR029060">
    <property type="entry name" value="PIN-like_dom_sf"/>
</dbReference>
<sequence>MIKAIIDSDVIMDFFFERKPFDWEAELILAYCELGDIKGYVTPVIVSNLYYFLRKLKKHEQVIADLKQLLRILEVAEINKSTIMEALSSKFSDFEDALHNYSIIPNCEIKVIITRNEKDYKWSNYSILTPKLYLKTFHNLDYTSNTTSS</sequence>
<comment type="caution">
    <text evidence="2">The sequence shown here is derived from an EMBL/GenBank/DDBJ whole genome shotgun (WGS) entry which is preliminary data.</text>
</comment>
<keyword evidence="3" id="KW-1185">Reference proteome</keyword>
<organism evidence="2 3">
    <name type="scientific">Sandaracinomonas limnophila</name>
    <dbReference type="NCBI Taxonomy" id="1862386"/>
    <lineage>
        <taxon>Bacteria</taxon>
        <taxon>Pseudomonadati</taxon>
        <taxon>Bacteroidota</taxon>
        <taxon>Cytophagia</taxon>
        <taxon>Cytophagales</taxon>
        <taxon>Flectobacillaceae</taxon>
        <taxon>Sandaracinomonas</taxon>
    </lineage>
</organism>